<keyword evidence="2" id="KW-1133">Transmembrane helix</keyword>
<proteinExistence type="predicted"/>
<feature type="compositionally biased region" description="Low complexity" evidence="1">
    <location>
        <begin position="141"/>
        <end position="175"/>
    </location>
</feature>
<feature type="compositionally biased region" description="Low complexity" evidence="1">
    <location>
        <begin position="316"/>
        <end position="337"/>
    </location>
</feature>
<gene>
    <name evidence="4" type="ORF">K457DRAFT_139738</name>
</gene>
<feature type="compositionally biased region" description="Low complexity" evidence="1">
    <location>
        <begin position="291"/>
        <end position="302"/>
    </location>
</feature>
<evidence type="ECO:0000256" key="1">
    <source>
        <dbReference type="SAM" id="MobiDB-lite"/>
    </source>
</evidence>
<reference evidence="4 5" key="1">
    <citation type="submission" date="2016-05" db="EMBL/GenBank/DDBJ databases">
        <title>Genome sequencing reveals origins of a unique bacterial endosymbiosis in the earliest lineages of terrestrial Fungi.</title>
        <authorList>
            <consortium name="DOE Joint Genome Institute"/>
            <person name="Uehling J."/>
            <person name="Gryganskyi A."/>
            <person name="Hameed K."/>
            <person name="Tschaplinski T."/>
            <person name="Misztal P."/>
            <person name="Wu S."/>
            <person name="Desiro A."/>
            <person name="Vande Pol N."/>
            <person name="Du Z.-Y."/>
            <person name="Zienkiewicz A."/>
            <person name="Zienkiewicz K."/>
            <person name="Morin E."/>
            <person name="Tisserant E."/>
            <person name="Splivallo R."/>
            <person name="Hainaut M."/>
            <person name="Henrissat B."/>
            <person name="Ohm R."/>
            <person name="Kuo A."/>
            <person name="Yan J."/>
            <person name="Lipzen A."/>
            <person name="Nolan M."/>
            <person name="Labutti K."/>
            <person name="Barry K."/>
            <person name="Goldstein A."/>
            <person name="Labbe J."/>
            <person name="Schadt C."/>
            <person name="Tuskan G."/>
            <person name="Grigoriev I."/>
            <person name="Martin F."/>
            <person name="Vilgalys R."/>
            <person name="Bonito G."/>
        </authorList>
    </citation>
    <scope>NUCLEOTIDE SEQUENCE [LARGE SCALE GENOMIC DNA]</scope>
    <source>
        <strain evidence="4 5">AG-77</strain>
    </source>
</reference>
<feature type="compositionally biased region" description="Polar residues" evidence="1">
    <location>
        <begin position="69"/>
        <end position="78"/>
    </location>
</feature>
<dbReference type="Proteomes" id="UP000078512">
    <property type="component" value="Unassembled WGS sequence"/>
</dbReference>
<feature type="compositionally biased region" description="Polar residues" evidence="1">
    <location>
        <begin position="123"/>
        <end position="140"/>
    </location>
</feature>
<evidence type="ECO:0000313" key="4">
    <source>
        <dbReference type="EMBL" id="OAQ27175.1"/>
    </source>
</evidence>
<evidence type="ECO:0000256" key="2">
    <source>
        <dbReference type="SAM" id="Phobius"/>
    </source>
</evidence>
<evidence type="ECO:0000259" key="3">
    <source>
        <dbReference type="PROSITE" id="PS51837"/>
    </source>
</evidence>
<protein>
    <recommendedName>
        <fullName evidence="3">LITAF domain-containing protein</fullName>
    </recommendedName>
</protein>
<dbReference type="InterPro" id="IPR006629">
    <property type="entry name" value="LITAF"/>
</dbReference>
<name>A0A197JPT5_9FUNG</name>
<dbReference type="EMBL" id="KV442059">
    <property type="protein sequence ID" value="OAQ27175.1"/>
    <property type="molecule type" value="Genomic_DNA"/>
</dbReference>
<feature type="region of interest" description="Disordered" evidence="1">
    <location>
        <begin position="285"/>
        <end position="337"/>
    </location>
</feature>
<keyword evidence="2" id="KW-0812">Transmembrane</keyword>
<dbReference type="AlphaFoldDB" id="A0A197JPT5"/>
<sequence length="544" mass="58912">MTVARLAVQPAPSKAMRTSTSSTTTTTITANDSIDPKATLRLTSSPSPNDKGKGSPTSLASSTATAVSQRPSSSTAEQQELPLFTPIWDYDRFPIGPCVRENNRSSQEHENPFLMLEYHQQNHRPQSNGRPNPNTAQMMRSGSSSSSASASSATSLQQQKNCSKQSSSRSSSSSRHGSRKNLHINVLGKSLSNGNGVSEFLPGASSSAPPSPSLNVADPSISPDLLFFFQPPFNGGGDHHHLADLDQEPNTAKPTTSATAPPAAPVPTSKFDLYKAQMDRVRSSHRLHGRSASASVSVSSSSPTTTVKGGLPFPSTPSSSVYSPPSTSSPTTIYTPSASSSVADSFVASSNTISKKGHHQHTIFPKLFKKPSLSKSSRIRNLPTAQPPTPAATATPSIANSNNHSRDGSRASLSLSRRESRSIEHPQFQNQQLLQRSPIEEQQDRWREEWLRPSGAIHSMFRDGPSKFNCPHCGAMKVVSNIQYVPGLMSYLVAFGLMFLTLGTLSYLPFRKDHEGTKDCIHWCPECERKVARFNRANSTWEWI</sequence>
<feature type="domain" description="LITAF" evidence="3">
    <location>
        <begin position="452"/>
        <end position="536"/>
    </location>
</feature>
<feature type="transmembrane region" description="Helical" evidence="2">
    <location>
        <begin position="488"/>
        <end position="508"/>
    </location>
</feature>
<feature type="compositionally biased region" description="Low complexity" evidence="1">
    <location>
        <begin position="55"/>
        <end position="68"/>
    </location>
</feature>
<feature type="region of interest" description="Disordered" evidence="1">
    <location>
        <begin position="1"/>
        <end position="80"/>
    </location>
</feature>
<organism evidence="4 5">
    <name type="scientific">Linnemannia elongata AG-77</name>
    <dbReference type="NCBI Taxonomy" id="1314771"/>
    <lineage>
        <taxon>Eukaryota</taxon>
        <taxon>Fungi</taxon>
        <taxon>Fungi incertae sedis</taxon>
        <taxon>Mucoromycota</taxon>
        <taxon>Mortierellomycotina</taxon>
        <taxon>Mortierellomycetes</taxon>
        <taxon>Mortierellales</taxon>
        <taxon>Mortierellaceae</taxon>
        <taxon>Linnemannia</taxon>
    </lineage>
</organism>
<keyword evidence="2" id="KW-0472">Membrane</keyword>
<feature type="region of interest" description="Disordered" evidence="1">
    <location>
        <begin position="237"/>
        <end position="268"/>
    </location>
</feature>
<evidence type="ECO:0000313" key="5">
    <source>
        <dbReference type="Proteomes" id="UP000078512"/>
    </source>
</evidence>
<keyword evidence="5" id="KW-1185">Reference proteome</keyword>
<dbReference type="SMART" id="SM00714">
    <property type="entry name" value="LITAF"/>
    <property type="match status" value="1"/>
</dbReference>
<feature type="region of interest" description="Disordered" evidence="1">
    <location>
        <begin position="120"/>
        <end position="181"/>
    </location>
</feature>
<dbReference type="PROSITE" id="PS51837">
    <property type="entry name" value="LITAF"/>
    <property type="match status" value="1"/>
</dbReference>
<feature type="region of interest" description="Disordered" evidence="1">
    <location>
        <begin position="374"/>
        <end position="429"/>
    </location>
</feature>
<feature type="compositionally biased region" description="Low complexity" evidence="1">
    <location>
        <begin position="18"/>
        <end position="29"/>
    </location>
</feature>
<dbReference type="Pfam" id="PF10601">
    <property type="entry name" value="zf-LITAF-like"/>
    <property type="match status" value="1"/>
</dbReference>
<accession>A0A197JPT5</accession>
<feature type="compositionally biased region" description="Low complexity" evidence="1">
    <location>
        <begin position="251"/>
        <end position="268"/>
    </location>
</feature>
<dbReference type="OrthoDB" id="1882956at2759"/>